<evidence type="ECO:0000313" key="5">
    <source>
        <dbReference type="Proteomes" id="UP001431199"/>
    </source>
</evidence>
<accession>A0ABT2LWC8</accession>
<dbReference type="Proteomes" id="UP001431199">
    <property type="component" value="Unassembled WGS sequence"/>
</dbReference>
<evidence type="ECO:0000256" key="2">
    <source>
        <dbReference type="ARBA" id="ARBA00023284"/>
    </source>
</evidence>
<comment type="caution">
    <text evidence="4">The sequence shown here is derived from an EMBL/GenBank/DDBJ whole genome shotgun (WGS) entry which is preliminary data.</text>
</comment>
<dbReference type="Pfam" id="PF00085">
    <property type="entry name" value="Thioredoxin"/>
    <property type="match status" value="1"/>
</dbReference>
<keyword evidence="2" id="KW-0676">Redox-active center</keyword>
<sequence>MVKKIKNNDFSEVEASKIAIVNFSVTGNESCQIMEQIINETADEYAGKVDFYRANIAINQESPKKYDVENIPAVTMFINGKIDATRTGFQPKEIIEAWIESKL</sequence>
<evidence type="ECO:0000313" key="4">
    <source>
        <dbReference type="EMBL" id="MCT7397589.1"/>
    </source>
</evidence>
<dbReference type="PANTHER" id="PTHR45663">
    <property type="entry name" value="GEO12009P1"/>
    <property type="match status" value="1"/>
</dbReference>
<dbReference type="EMBL" id="JAODBU010000002">
    <property type="protein sequence ID" value="MCT7397589.1"/>
    <property type="molecule type" value="Genomic_DNA"/>
</dbReference>
<dbReference type="CDD" id="cd02947">
    <property type="entry name" value="TRX_family"/>
    <property type="match status" value="1"/>
</dbReference>
<dbReference type="Gene3D" id="3.40.30.10">
    <property type="entry name" value="Glutaredoxin"/>
    <property type="match status" value="1"/>
</dbReference>
<evidence type="ECO:0000256" key="1">
    <source>
        <dbReference type="ARBA" id="ARBA00008987"/>
    </source>
</evidence>
<protein>
    <submittedName>
        <fullName evidence="4">Thioredoxin family protein</fullName>
    </submittedName>
</protein>
<dbReference type="PANTHER" id="PTHR45663:SF11">
    <property type="entry name" value="GEO12009P1"/>
    <property type="match status" value="1"/>
</dbReference>
<gene>
    <name evidence="4" type="ORF">N5B56_00640</name>
</gene>
<name>A0ABT2LWC8_9FIRM</name>
<organism evidence="4 5">
    <name type="scientific">Eubacterium album</name>
    <dbReference type="NCBI Taxonomy" id="2978477"/>
    <lineage>
        <taxon>Bacteria</taxon>
        <taxon>Bacillati</taxon>
        <taxon>Bacillota</taxon>
        <taxon>Clostridia</taxon>
        <taxon>Eubacteriales</taxon>
        <taxon>Eubacteriaceae</taxon>
        <taxon>Eubacterium</taxon>
    </lineage>
</organism>
<keyword evidence="5" id="KW-1185">Reference proteome</keyword>
<proteinExistence type="inferred from homology"/>
<feature type="domain" description="Thioredoxin" evidence="3">
    <location>
        <begin position="4"/>
        <end position="100"/>
    </location>
</feature>
<dbReference type="RefSeq" id="WP_022089302.1">
    <property type="nucleotide sequence ID" value="NZ_JAODBU010000002.1"/>
</dbReference>
<comment type="similarity">
    <text evidence="1">Belongs to the thioredoxin family.</text>
</comment>
<reference evidence="4" key="1">
    <citation type="submission" date="2022-09" db="EMBL/GenBank/DDBJ databases">
        <title>Eubacterium sp. LFL-14 isolated from human feces.</title>
        <authorList>
            <person name="Liu F."/>
        </authorList>
    </citation>
    <scope>NUCLEOTIDE SEQUENCE</scope>
    <source>
        <strain evidence="4">LFL-14</strain>
    </source>
</reference>
<dbReference type="InterPro" id="IPR036249">
    <property type="entry name" value="Thioredoxin-like_sf"/>
</dbReference>
<evidence type="ECO:0000259" key="3">
    <source>
        <dbReference type="Pfam" id="PF00085"/>
    </source>
</evidence>
<dbReference type="InterPro" id="IPR013766">
    <property type="entry name" value="Thioredoxin_domain"/>
</dbReference>
<dbReference type="SUPFAM" id="SSF52833">
    <property type="entry name" value="Thioredoxin-like"/>
    <property type="match status" value="1"/>
</dbReference>